<proteinExistence type="predicted"/>
<name>A0A4R5DH88_9ACTN</name>
<feature type="signal peptide" evidence="1">
    <location>
        <begin position="1"/>
        <end position="21"/>
    </location>
</feature>
<keyword evidence="3" id="KW-1185">Reference proteome</keyword>
<comment type="caution">
    <text evidence="2">The sequence shown here is derived from an EMBL/GenBank/DDBJ whole genome shotgun (WGS) entry which is preliminary data.</text>
</comment>
<accession>A0A4R5DH88</accession>
<dbReference type="PANTHER" id="PTHR43649:SF12">
    <property type="entry name" value="DIACETYLCHITOBIOSE BINDING PROTEIN DASA"/>
    <property type="match status" value="1"/>
</dbReference>
<dbReference type="RefSeq" id="WP_131893994.1">
    <property type="nucleotide sequence ID" value="NZ_SMKZ01000011.1"/>
</dbReference>
<evidence type="ECO:0000256" key="1">
    <source>
        <dbReference type="SAM" id="SignalP"/>
    </source>
</evidence>
<sequence length="427" mass="46103">MTRRRRRAAVLLTTLVAAAPAASCSSTGPNASPGDLTELNLSAVEAPWLGAYQDIIAEYEAETGIEVNLTSFPFDGLMTQQANAAQIGSNAFDLFLINEQWVGLFYDNQWVQPLTDVDPDFSWDPDLIEFDGVGRWDTGTRTTALDGDPYALPINGNIHEFMYRADVYQQLGLRVPTDWDEVVANAERAVADGAVDEGYVARGKTPTYDFSAVLFSYGGSWFTDEAGGDWTPAIDTDEFRAALEQFKALADVGPPAPQTIAQAEAISLMQGGTVLQSALVTANAAPLEDPNASHVAGRIGYAVLPGRTPVSGTWVLGVPTGLPEERTQLAYDFLTWLTSKDTMQAWADNGGVTTRSDVVSDRPDLRVIIESADDVRGGLRYPFTPAMLDITDPVISQYLAGSMSLDDAVHEMQDALTEVVTDAGFLE</sequence>
<dbReference type="EMBL" id="SMKZ01000011">
    <property type="protein sequence ID" value="TDE11224.1"/>
    <property type="molecule type" value="Genomic_DNA"/>
</dbReference>
<gene>
    <name evidence="2" type="ORF">E1269_10195</name>
</gene>
<dbReference type="AlphaFoldDB" id="A0A4R5DH88"/>
<organism evidence="2 3">
    <name type="scientific">Jiangella asiatica</name>
    <dbReference type="NCBI Taxonomy" id="2530372"/>
    <lineage>
        <taxon>Bacteria</taxon>
        <taxon>Bacillati</taxon>
        <taxon>Actinomycetota</taxon>
        <taxon>Actinomycetes</taxon>
        <taxon>Jiangellales</taxon>
        <taxon>Jiangellaceae</taxon>
        <taxon>Jiangella</taxon>
    </lineage>
</organism>
<keyword evidence="1" id="KW-0732">Signal</keyword>
<dbReference type="Pfam" id="PF01547">
    <property type="entry name" value="SBP_bac_1"/>
    <property type="match status" value="1"/>
</dbReference>
<evidence type="ECO:0000313" key="3">
    <source>
        <dbReference type="Proteomes" id="UP000294739"/>
    </source>
</evidence>
<dbReference type="InParanoid" id="A0A4R5DH88"/>
<dbReference type="PANTHER" id="PTHR43649">
    <property type="entry name" value="ARABINOSE-BINDING PROTEIN-RELATED"/>
    <property type="match status" value="1"/>
</dbReference>
<dbReference type="Gene3D" id="3.40.190.10">
    <property type="entry name" value="Periplasmic binding protein-like II"/>
    <property type="match status" value="2"/>
</dbReference>
<reference evidence="2 3" key="1">
    <citation type="submission" date="2019-03" db="EMBL/GenBank/DDBJ databases">
        <title>Draft genome sequences of novel Actinobacteria.</title>
        <authorList>
            <person name="Sahin N."/>
            <person name="Ay H."/>
            <person name="Saygin H."/>
        </authorList>
    </citation>
    <scope>NUCLEOTIDE SEQUENCE [LARGE SCALE GENOMIC DNA]</scope>
    <source>
        <strain evidence="2 3">5K138</strain>
    </source>
</reference>
<dbReference type="SUPFAM" id="SSF53850">
    <property type="entry name" value="Periplasmic binding protein-like II"/>
    <property type="match status" value="1"/>
</dbReference>
<dbReference type="OrthoDB" id="9780991at2"/>
<dbReference type="InterPro" id="IPR050490">
    <property type="entry name" value="Bact_solute-bd_prot1"/>
</dbReference>
<protein>
    <submittedName>
        <fullName evidence="2">Extracellular solute-binding protein</fullName>
    </submittedName>
</protein>
<dbReference type="InterPro" id="IPR006059">
    <property type="entry name" value="SBP"/>
</dbReference>
<evidence type="ECO:0000313" key="2">
    <source>
        <dbReference type="EMBL" id="TDE11224.1"/>
    </source>
</evidence>
<feature type="chain" id="PRO_5038686641" evidence="1">
    <location>
        <begin position="22"/>
        <end position="427"/>
    </location>
</feature>
<dbReference type="Proteomes" id="UP000294739">
    <property type="component" value="Unassembled WGS sequence"/>
</dbReference>